<feature type="signal peptide" evidence="2">
    <location>
        <begin position="1"/>
        <end position="23"/>
    </location>
</feature>
<evidence type="ECO:0000256" key="2">
    <source>
        <dbReference type="SAM" id="SignalP"/>
    </source>
</evidence>
<dbReference type="EMBL" id="ADBL01001747">
    <property type="status" value="NOT_ANNOTATED_CDS"/>
    <property type="molecule type" value="Genomic_DNA"/>
</dbReference>
<evidence type="ECO:0000313" key="5">
    <source>
        <dbReference type="Proteomes" id="UP000011715"/>
    </source>
</evidence>
<dbReference type="AlphaFoldDB" id="A0A0C4E441"/>
<feature type="transmembrane region" description="Helical" evidence="1">
    <location>
        <begin position="290"/>
        <end position="318"/>
    </location>
</feature>
<keyword evidence="1" id="KW-0812">Transmembrane</keyword>
<keyword evidence="1" id="KW-1133">Transmembrane helix</keyword>
<reference evidence="4" key="4">
    <citation type="journal article" date="2015" name="G3 (Bethesda)">
        <title>Genome sequences of three phytopathogenic species of the Magnaporthaceae family of fungi.</title>
        <authorList>
            <person name="Okagaki L.H."/>
            <person name="Nunes C.C."/>
            <person name="Sailsbery J."/>
            <person name="Clay B."/>
            <person name="Brown D."/>
            <person name="John T."/>
            <person name="Oh Y."/>
            <person name="Young N."/>
            <person name="Fitzgerald M."/>
            <person name="Haas B.J."/>
            <person name="Zeng Q."/>
            <person name="Young S."/>
            <person name="Adiconis X."/>
            <person name="Fan L."/>
            <person name="Levin J.Z."/>
            <person name="Mitchell T.K."/>
            <person name="Okubara P.A."/>
            <person name="Farman M.L."/>
            <person name="Kohn L.M."/>
            <person name="Birren B."/>
            <person name="Ma L.-J."/>
            <person name="Dean R.A."/>
        </authorList>
    </citation>
    <scope>NUCLEOTIDE SEQUENCE</scope>
    <source>
        <strain evidence="4">ATCC 64411 / 73-15</strain>
    </source>
</reference>
<reference evidence="3" key="1">
    <citation type="submission" date="2010-05" db="EMBL/GenBank/DDBJ databases">
        <title>The Genome Sequence of Magnaporthe poae strain ATCC 64411.</title>
        <authorList>
            <consortium name="The Broad Institute Genome Sequencing Platform"/>
            <consortium name="Broad Institute Genome Sequencing Center for Infectious Disease"/>
            <person name="Ma L.-J."/>
            <person name="Dead R."/>
            <person name="Young S."/>
            <person name="Zeng Q."/>
            <person name="Koehrsen M."/>
            <person name="Alvarado L."/>
            <person name="Berlin A."/>
            <person name="Chapman S.B."/>
            <person name="Chen Z."/>
            <person name="Freedman E."/>
            <person name="Gellesch M."/>
            <person name="Goldberg J."/>
            <person name="Griggs A."/>
            <person name="Gujja S."/>
            <person name="Heilman E.R."/>
            <person name="Heiman D."/>
            <person name="Hepburn T."/>
            <person name="Howarth C."/>
            <person name="Jen D."/>
            <person name="Larson L."/>
            <person name="Mehta T."/>
            <person name="Neiman D."/>
            <person name="Pearson M."/>
            <person name="Roberts A."/>
            <person name="Saif S."/>
            <person name="Shea T."/>
            <person name="Shenoy N."/>
            <person name="Sisk P."/>
            <person name="Stolte C."/>
            <person name="Sykes S."/>
            <person name="Walk T."/>
            <person name="White J."/>
            <person name="Yandava C."/>
            <person name="Haas B."/>
            <person name="Nusbaum C."/>
            <person name="Birren B."/>
        </authorList>
    </citation>
    <scope>NUCLEOTIDE SEQUENCE</scope>
    <source>
        <strain evidence="3">ATCC 64411</strain>
    </source>
</reference>
<evidence type="ECO:0000256" key="1">
    <source>
        <dbReference type="SAM" id="Phobius"/>
    </source>
</evidence>
<sequence length="351" mass="38751">MAPSPRTNFVIILGLGLFSVVAADRPYDTYPREQFDRFLPEWNGLIQGILQSNCSEVLEAYRTRTSDQNPPGLTYDPTRRVIECVMEHMEEFRKLDMAISAVLLGLTPTILQSLACTTLDLAFLSLRRPLLAFLLAVGSPIVSSTRTTQFQKGVQDVVAKGKRSDVNQRRPLHWSWCLVTLVQYAAACGCVANMVNLSYELGVHAMTVISPRFTHQVALWGILATIVHICASAGLRFRVRVEGCGSPTSGPDFPNALAALPAWIRDEVVPSTYNSPLSLDNLHDGIWFSLLSWAVSVANVFITLYGTVVLSGLLFFSIKDSLSIVVRYIASVIVCRAVFVYERTGMGFSPE</sequence>
<keyword evidence="2" id="KW-0732">Signal</keyword>
<evidence type="ECO:0000313" key="4">
    <source>
        <dbReference type="EnsemblFungi" id="MAPG_07229T0"/>
    </source>
</evidence>
<proteinExistence type="predicted"/>
<dbReference type="eggNOG" id="ENOG502SQ4J">
    <property type="taxonomic scope" value="Eukaryota"/>
</dbReference>
<feature type="chain" id="PRO_5009385726" description="Transmembrane protein" evidence="2">
    <location>
        <begin position="24"/>
        <end position="351"/>
    </location>
</feature>
<feature type="transmembrane region" description="Helical" evidence="1">
    <location>
        <begin position="324"/>
        <end position="341"/>
    </location>
</feature>
<reference evidence="3" key="3">
    <citation type="submission" date="2011-03" db="EMBL/GenBank/DDBJ databases">
        <title>Annotation of Magnaporthe poae ATCC 64411.</title>
        <authorList>
            <person name="Ma L.-J."/>
            <person name="Dead R."/>
            <person name="Young S.K."/>
            <person name="Zeng Q."/>
            <person name="Gargeya S."/>
            <person name="Fitzgerald M."/>
            <person name="Haas B."/>
            <person name="Abouelleil A."/>
            <person name="Alvarado L."/>
            <person name="Arachchi H.M."/>
            <person name="Berlin A."/>
            <person name="Brown A."/>
            <person name="Chapman S.B."/>
            <person name="Chen Z."/>
            <person name="Dunbar C."/>
            <person name="Freedman E."/>
            <person name="Gearin G."/>
            <person name="Gellesch M."/>
            <person name="Goldberg J."/>
            <person name="Griggs A."/>
            <person name="Gujja S."/>
            <person name="Heiman D."/>
            <person name="Howarth C."/>
            <person name="Larson L."/>
            <person name="Lui A."/>
            <person name="MacDonald P.J.P."/>
            <person name="Mehta T."/>
            <person name="Montmayeur A."/>
            <person name="Murphy C."/>
            <person name="Neiman D."/>
            <person name="Pearson M."/>
            <person name="Priest M."/>
            <person name="Roberts A."/>
            <person name="Saif S."/>
            <person name="Shea T."/>
            <person name="Shenoy N."/>
            <person name="Sisk P."/>
            <person name="Stolte C."/>
            <person name="Sykes S."/>
            <person name="Yandava C."/>
            <person name="Wortman J."/>
            <person name="Nusbaum C."/>
            <person name="Birren B."/>
        </authorList>
    </citation>
    <scope>NUCLEOTIDE SEQUENCE</scope>
    <source>
        <strain evidence="3">ATCC 64411</strain>
    </source>
</reference>
<dbReference type="Proteomes" id="UP000011715">
    <property type="component" value="Unassembled WGS sequence"/>
</dbReference>
<feature type="transmembrane region" description="Helical" evidence="1">
    <location>
        <begin position="217"/>
        <end position="237"/>
    </location>
</feature>
<evidence type="ECO:0008006" key="6">
    <source>
        <dbReference type="Google" id="ProtNLM"/>
    </source>
</evidence>
<reference evidence="5" key="2">
    <citation type="submission" date="2010-05" db="EMBL/GenBank/DDBJ databases">
        <title>The genome sequence of Magnaporthe poae strain ATCC 64411.</title>
        <authorList>
            <person name="Ma L.-J."/>
            <person name="Dead R."/>
            <person name="Young S."/>
            <person name="Zeng Q."/>
            <person name="Koehrsen M."/>
            <person name="Alvarado L."/>
            <person name="Berlin A."/>
            <person name="Chapman S.B."/>
            <person name="Chen Z."/>
            <person name="Freedman E."/>
            <person name="Gellesch M."/>
            <person name="Goldberg J."/>
            <person name="Griggs A."/>
            <person name="Gujja S."/>
            <person name="Heilman E.R."/>
            <person name="Heiman D."/>
            <person name="Hepburn T."/>
            <person name="Howarth C."/>
            <person name="Jen D."/>
            <person name="Larson L."/>
            <person name="Mehta T."/>
            <person name="Neiman D."/>
            <person name="Pearson M."/>
            <person name="Roberts A."/>
            <person name="Saif S."/>
            <person name="Shea T."/>
            <person name="Shenoy N."/>
            <person name="Sisk P."/>
            <person name="Stolte C."/>
            <person name="Sykes S."/>
            <person name="Walk T."/>
            <person name="White J."/>
            <person name="Yandava C."/>
            <person name="Haas B."/>
            <person name="Nusbaum C."/>
            <person name="Birren B."/>
        </authorList>
    </citation>
    <scope>NUCLEOTIDE SEQUENCE [LARGE SCALE GENOMIC DNA]</scope>
    <source>
        <strain evidence="5">ATCC 64411 / 73-15</strain>
    </source>
</reference>
<keyword evidence="1" id="KW-0472">Membrane</keyword>
<protein>
    <recommendedName>
        <fullName evidence="6">Transmembrane protein</fullName>
    </recommendedName>
</protein>
<dbReference type="OrthoDB" id="3009728at2759"/>
<dbReference type="VEuPathDB" id="FungiDB:MAPG_07229"/>
<reference evidence="4" key="5">
    <citation type="submission" date="2015-06" db="UniProtKB">
        <authorList>
            <consortium name="EnsemblFungi"/>
        </authorList>
    </citation>
    <scope>IDENTIFICATION</scope>
    <source>
        <strain evidence="4">ATCC 64411</strain>
    </source>
</reference>
<dbReference type="EnsemblFungi" id="MAPG_07229T0">
    <property type="protein sequence ID" value="MAPG_07229T0"/>
    <property type="gene ID" value="MAPG_07229"/>
</dbReference>
<dbReference type="EMBL" id="GL876971">
    <property type="protein sequence ID" value="KLU88242.1"/>
    <property type="molecule type" value="Genomic_DNA"/>
</dbReference>
<evidence type="ECO:0000313" key="3">
    <source>
        <dbReference type="EMBL" id="KLU88242.1"/>
    </source>
</evidence>
<dbReference type="OMA" id="DPFHTNF"/>
<keyword evidence="5" id="KW-1185">Reference proteome</keyword>
<name>A0A0C4E441_MAGP6</name>
<feature type="transmembrane region" description="Helical" evidence="1">
    <location>
        <begin position="97"/>
        <end position="124"/>
    </location>
</feature>
<feature type="transmembrane region" description="Helical" evidence="1">
    <location>
        <begin position="172"/>
        <end position="197"/>
    </location>
</feature>
<accession>A0A0C4E441</accession>
<gene>
    <name evidence="3" type="ORF">MAPG_07229</name>
</gene>
<organism evidence="4 5">
    <name type="scientific">Magnaporthiopsis poae (strain ATCC 64411 / 73-15)</name>
    <name type="common">Kentucky bluegrass fungus</name>
    <name type="synonym">Magnaporthe poae</name>
    <dbReference type="NCBI Taxonomy" id="644358"/>
    <lineage>
        <taxon>Eukaryota</taxon>
        <taxon>Fungi</taxon>
        <taxon>Dikarya</taxon>
        <taxon>Ascomycota</taxon>
        <taxon>Pezizomycotina</taxon>
        <taxon>Sordariomycetes</taxon>
        <taxon>Sordariomycetidae</taxon>
        <taxon>Magnaporthales</taxon>
        <taxon>Magnaporthaceae</taxon>
        <taxon>Magnaporthiopsis</taxon>
    </lineage>
</organism>